<feature type="transmembrane region" description="Helical" evidence="8">
    <location>
        <begin position="352"/>
        <end position="371"/>
    </location>
</feature>
<feature type="transmembrane region" description="Helical" evidence="8">
    <location>
        <begin position="424"/>
        <end position="441"/>
    </location>
</feature>
<dbReference type="PANTHER" id="PTHR42718">
    <property type="entry name" value="MAJOR FACILITATOR SUPERFAMILY MULTIDRUG TRANSPORTER MFSC"/>
    <property type="match status" value="1"/>
</dbReference>
<dbReference type="Proteomes" id="UP000319478">
    <property type="component" value="Unassembled WGS sequence"/>
</dbReference>
<evidence type="ECO:0000256" key="3">
    <source>
        <dbReference type="ARBA" id="ARBA00022448"/>
    </source>
</evidence>
<sequence length="481" mass="50998">MKTGSSGMPVSNHDADMDTAPAQQQETGQLPAGIWKIVSVAAIGSFMSQLDATIVNVSLPDLAGTLHAPFSVIQWVVSGYLLALALTLPLNGWLVTRIGSRAVYLLCFAAFTITSGLCAVAWSAPSLIVFRLLQGMAGGLLAPMAQMTVARVAGRHMPRVASAVTMPILLAPLLGPVVAGVILSVASWRWIFLLNLPFGLLALLLAILFLPDDQDTIRPRPLDVIGLALLAPALTAFLYGMDHARLRIGQTALCGALLLFIAYFCFARRKGDLALIDLRLFNNATFSTSAAILFMMNGVSFAGQMLLPVWLIHACGVSPERTGLFILPLGLGMFCTYPLMGRLTDCFSIRRLTSCGALCAIAGTALLAVLAHTGLGIGGLVIALFLRGAGMGAVGIPTMSAGYAAVRRTDIPMATTALNIMQRIGGPTLTTLCATFLDWRISTTGVSEIFSETFSLLCIFHIVLFLGTLRLPRHRAGAARS</sequence>
<accession>A0ABQ0SEU9</accession>
<dbReference type="InterPro" id="IPR020846">
    <property type="entry name" value="MFS_dom"/>
</dbReference>
<proteinExistence type="inferred from homology"/>
<feature type="transmembrane region" description="Helical" evidence="8">
    <location>
        <begin position="161"/>
        <end position="184"/>
    </location>
</feature>
<dbReference type="InterPro" id="IPR011701">
    <property type="entry name" value="MFS"/>
</dbReference>
<dbReference type="EMBL" id="BJNN01000089">
    <property type="protein sequence ID" value="GEC63861.1"/>
    <property type="molecule type" value="Genomic_DNA"/>
</dbReference>
<evidence type="ECO:0000256" key="6">
    <source>
        <dbReference type="ARBA" id="ARBA00022989"/>
    </source>
</evidence>
<protein>
    <submittedName>
        <fullName evidence="10">MFS transporter</fullName>
    </submittedName>
</protein>
<evidence type="ECO:0000256" key="2">
    <source>
        <dbReference type="ARBA" id="ARBA00008537"/>
    </source>
</evidence>
<dbReference type="Gene3D" id="1.20.1250.20">
    <property type="entry name" value="MFS general substrate transporter like domains"/>
    <property type="match status" value="1"/>
</dbReference>
<comment type="similarity">
    <text evidence="2">Belongs to the major facilitator superfamily. EmrB family.</text>
</comment>
<feature type="transmembrane region" description="Helical" evidence="8">
    <location>
        <begin position="190"/>
        <end position="210"/>
    </location>
</feature>
<feature type="transmembrane region" description="Helical" evidence="8">
    <location>
        <begin position="222"/>
        <end position="241"/>
    </location>
</feature>
<dbReference type="InterPro" id="IPR004638">
    <property type="entry name" value="EmrB-like"/>
</dbReference>
<evidence type="ECO:0000313" key="10">
    <source>
        <dbReference type="EMBL" id="GEC63861.1"/>
    </source>
</evidence>
<gene>
    <name evidence="10" type="primary">emrB_2</name>
    <name evidence="10" type="ORF">GHA01_17100</name>
</gene>
<evidence type="ECO:0000256" key="5">
    <source>
        <dbReference type="ARBA" id="ARBA00022692"/>
    </source>
</evidence>
<feature type="transmembrane region" description="Helical" evidence="8">
    <location>
        <begin position="453"/>
        <end position="471"/>
    </location>
</feature>
<evidence type="ECO:0000256" key="1">
    <source>
        <dbReference type="ARBA" id="ARBA00004651"/>
    </source>
</evidence>
<dbReference type="NCBIfam" id="TIGR00711">
    <property type="entry name" value="efflux_EmrB"/>
    <property type="match status" value="1"/>
</dbReference>
<feature type="transmembrane region" description="Helical" evidence="8">
    <location>
        <begin position="286"/>
        <end position="311"/>
    </location>
</feature>
<dbReference type="PROSITE" id="PS50850">
    <property type="entry name" value="MFS"/>
    <property type="match status" value="1"/>
</dbReference>
<keyword evidence="11" id="KW-1185">Reference proteome</keyword>
<feature type="transmembrane region" description="Helical" evidence="8">
    <location>
        <begin position="102"/>
        <end position="122"/>
    </location>
</feature>
<evidence type="ECO:0000259" key="9">
    <source>
        <dbReference type="PROSITE" id="PS50850"/>
    </source>
</evidence>
<keyword evidence="4" id="KW-1003">Cell membrane</keyword>
<comment type="caution">
    <text evidence="10">The sequence shown here is derived from an EMBL/GenBank/DDBJ whole genome shotgun (WGS) entry which is preliminary data.</text>
</comment>
<reference evidence="10 11" key="1">
    <citation type="submission" date="2019-06" db="EMBL/GenBank/DDBJ databases">
        <title>Whole genome shotgun sequence of Komagataeibacter hansenii NBRC 14820.</title>
        <authorList>
            <person name="Hosoyama A."/>
            <person name="Uohara A."/>
            <person name="Ohji S."/>
            <person name="Ichikawa N."/>
        </authorList>
    </citation>
    <scope>NUCLEOTIDE SEQUENCE [LARGE SCALE GENOMIC DNA]</scope>
    <source>
        <strain evidence="10 11">NBRC 14820</strain>
    </source>
</reference>
<feature type="domain" description="Major facilitator superfamily (MFS) profile" evidence="9">
    <location>
        <begin position="37"/>
        <end position="476"/>
    </location>
</feature>
<dbReference type="InterPro" id="IPR036259">
    <property type="entry name" value="MFS_trans_sf"/>
</dbReference>
<dbReference type="Pfam" id="PF07690">
    <property type="entry name" value="MFS_1"/>
    <property type="match status" value="1"/>
</dbReference>
<dbReference type="SUPFAM" id="SSF103473">
    <property type="entry name" value="MFS general substrate transporter"/>
    <property type="match status" value="1"/>
</dbReference>
<dbReference type="PANTHER" id="PTHR42718:SF9">
    <property type="entry name" value="MAJOR FACILITATOR SUPERFAMILY MULTIDRUG TRANSPORTER MFSC"/>
    <property type="match status" value="1"/>
</dbReference>
<evidence type="ECO:0000256" key="7">
    <source>
        <dbReference type="ARBA" id="ARBA00023136"/>
    </source>
</evidence>
<name>A0ABQ0SEU9_NOVHA</name>
<feature type="transmembrane region" description="Helical" evidence="8">
    <location>
        <begin position="323"/>
        <end position="340"/>
    </location>
</feature>
<keyword evidence="7 8" id="KW-0472">Membrane</keyword>
<evidence type="ECO:0000256" key="4">
    <source>
        <dbReference type="ARBA" id="ARBA00022475"/>
    </source>
</evidence>
<organism evidence="10 11">
    <name type="scientific">Novacetimonas hansenii</name>
    <name type="common">Komagataeibacter hansenii</name>
    <dbReference type="NCBI Taxonomy" id="436"/>
    <lineage>
        <taxon>Bacteria</taxon>
        <taxon>Pseudomonadati</taxon>
        <taxon>Pseudomonadota</taxon>
        <taxon>Alphaproteobacteria</taxon>
        <taxon>Acetobacterales</taxon>
        <taxon>Acetobacteraceae</taxon>
        <taxon>Novacetimonas</taxon>
    </lineage>
</organism>
<feature type="transmembrane region" description="Helical" evidence="8">
    <location>
        <begin position="247"/>
        <end position="266"/>
    </location>
</feature>
<keyword evidence="6 8" id="KW-1133">Transmembrane helix</keyword>
<evidence type="ECO:0000256" key="8">
    <source>
        <dbReference type="SAM" id="Phobius"/>
    </source>
</evidence>
<keyword evidence="3" id="KW-0813">Transport</keyword>
<keyword evidence="5 8" id="KW-0812">Transmembrane</keyword>
<comment type="subcellular location">
    <subcellularLocation>
        <location evidence="1">Cell membrane</location>
        <topology evidence="1">Multi-pass membrane protein</topology>
    </subcellularLocation>
</comment>
<feature type="transmembrane region" description="Helical" evidence="8">
    <location>
        <begin position="72"/>
        <end position="90"/>
    </location>
</feature>
<dbReference type="Gene3D" id="1.20.1720.10">
    <property type="entry name" value="Multidrug resistance protein D"/>
    <property type="match status" value="1"/>
</dbReference>
<feature type="transmembrane region" description="Helical" evidence="8">
    <location>
        <begin position="377"/>
        <end position="403"/>
    </location>
</feature>
<feature type="transmembrane region" description="Helical" evidence="8">
    <location>
        <begin position="128"/>
        <end position="149"/>
    </location>
</feature>
<evidence type="ECO:0000313" key="11">
    <source>
        <dbReference type="Proteomes" id="UP000319478"/>
    </source>
</evidence>